<reference evidence="1" key="1">
    <citation type="submission" date="2014-05" db="EMBL/GenBank/DDBJ databases">
        <title>The genome and life-stage specific transcriptomes of Globodera pallida elucidate key aspects of plant parasitism by a cyst nematode.</title>
        <authorList>
            <person name="Cotton J.A."/>
            <person name="Lilley C.J."/>
            <person name="Jones L.M."/>
            <person name="Kikuchi T."/>
            <person name="Reid A.J."/>
            <person name="Thorpe P."/>
            <person name="Tsai I.J."/>
            <person name="Beasley H."/>
            <person name="Blok V."/>
            <person name="Cock P.J.A."/>
            <person name="Van den Akker S.E."/>
            <person name="Holroyd N."/>
            <person name="Hunt M."/>
            <person name="Mantelin S."/>
            <person name="Naghra H."/>
            <person name="Pain A."/>
            <person name="Palomares-Rius J.E."/>
            <person name="Zarowiecki M."/>
            <person name="Berriman M."/>
            <person name="Jones J.T."/>
            <person name="Urwin P.E."/>
        </authorList>
    </citation>
    <scope>NUCLEOTIDE SEQUENCE [LARGE SCALE GENOMIC DNA]</scope>
    <source>
        <strain evidence="1">Lindley</strain>
    </source>
</reference>
<name>A0A183CTJ2_GLOPA</name>
<reference evidence="2" key="2">
    <citation type="submission" date="2016-06" db="UniProtKB">
        <authorList>
            <consortium name="WormBaseParasite"/>
        </authorList>
    </citation>
    <scope>IDENTIFICATION</scope>
</reference>
<evidence type="ECO:0000313" key="1">
    <source>
        <dbReference type="Proteomes" id="UP000050741"/>
    </source>
</evidence>
<dbReference type="Proteomes" id="UP000050741">
    <property type="component" value="Unassembled WGS sequence"/>
</dbReference>
<protein>
    <submittedName>
        <fullName evidence="2">Uncharacterized protein</fullName>
    </submittedName>
</protein>
<accession>A0A183CTJ2</accession>
<keyword evidence="1" id="KW-1185">Reference proteome</keyword>
<organism evidence="1 2">
    <name type="scientific">Globodera pallida</name>
    <name type="common">Potato cyst nematode worm</name>
    <name type="synonym">Heterodera pallida</name>
    <dbReference type="NCBI Taxonomy" id="36090"/>
    <lineage>
        <taxon>Eukaryota</taxon>
        <taxon>Metazoa</taxon>
        <taxon>Ecdysozoa</taxon>
        <taxon>Nematoda</taxon>
        <taxon>Chromadorea</taxon>
        <taxon>Rhabditida</taxon>
        <taxon>Tylenchina</taxon>
        <taxon>Tylenchomorpha</taxon>
        <taxon>Tylenchoidea</taxon>
        <taxon>Heteroderidae</taxon>
        <taxon>Heteroderinae</taxon>
        <taxon>Globodera</taxon>
    </lineage>
</organism>
<dbReference type="AlphaFoldDB" id="A0A183CTJ2"/>
<dbReference type="WBParaSite" id="GPLIN_001620000">
    <property type="protein sequence ID" value="GPLIN_001620000"/>
    <property type="gene ID" value="GPLIN_001620000"/>
</dbReference>
<evidence type="ECO:0000313" key="2">
    <source>
        <dbReference type="WBParaSite" id="GPLIN_001620000"/>
    </source>
</evidence>
<sequence length="61" mass="7286">MHSIIFFISQISRKGWGHPRRSLAIFHHWRHTIFSSRSVDKTQLSKPSSLHCFNKWLFCTC</sequence>
<proteinExistence type="predicted"/>